<name>A0A2I1D932_ASPC2</name>
<dbReference type="Proteomes" id="UP000234254">
    <property type="component" value="Unassembled WGS sequence"/>
</dbReference>
<sequence>MVAKLLLPLLSVFVVYTIFYYADINNARALADKAVESQILPGTAEPLRTVYTGVPQIDRLLSILTTFFWPATDGSHPALTLHSLGFSGTFGSAWVLVTLEAWRRGNAWTIVAFPMAFGLAAQVLTFAFATPLFLCLHLSFSVTARKPNAQNIRVPRAVLNAIPLVFTVGFMVPSALLILPRSEQITTDLKQIFIALWQPWPAYTSILLVLVNIVFSPFVRNDRNIDDGRATQRALRRVYAYAFGNAAVTHLISWTVSLSTVIAPSIFKPEYVGVLHPFKVFDIPQPWASPVAQVSTLGEGVHAFLRWDYLIGSAGVLIWAVSVYKSAHRVVYGRVGCLGLVTKVVLLSLVAGPTAAAVELLWERDELVMNELGGIKRVAPKSKKSS</sequence>
<evidence type="ECO:0000313" key="3">
    <source>
        <dbReference type="Proteomes" id="UP000234254"/>
    </source>
</evidence>
<proteinExistence type="predicted"/>
<feature type="transmembrane region" description="Helical" evidence="1">
    <location>
        <begin position="5"/>
        <end position="22"/>
    </location>
</feature>
<feature type="transmembrane region" description="Helical" evidence="1">
    <location>
        <begin position="336"/>
        <end position="362"/>
    </location>
</feature>
<dbReference type="EMBL" id="MSFM01000003">
    <property type="protein sequence ID" value="PKY06391.1"/>
    <property type="molecule type" value="Genomic_DNA"/>
</dbReference>
<keyword evidence="3" id="KW-1185">Reference proteome</keyword>
<gene>
    <name evidence="2" type="ORF">P168DRAFT_249142</name>
</gene>
<keyword evidence="1" id="KW-0812">Transmembrane</keyword>
<dbReference type="RefSeq" id="XP_024694985.1">
    <property type="nucleotide sequence ID" value="XM_024834160.1"/>
</dbReference>
<feature type="transmembrane region" description="Helical" evidence="1">
    <location>
        <begin position="107"/>
        <end position="136"/>
    </location>
</feature>
<keyword evidence="1" id="KW-0472">Membrane</keyword>
<feature type="transmembrane region" description="Helical" evidence="1">
    <location>
        <begin position="157"/>
        <end position="180"/>
    </location>
</feature>
<feature type="transmembrane region" description="Helical" evidence="1">
    <location>
        <begin position="240"/>
        <end position="267"/>
    </location>
</feature>
<dbReference type="VEuPathDB" id="FungiDB:P168DRAFT_249142"/>
<evidence type="ECO:0000256" key="1">
    <source>
        <dbReference type="SAM" id="Phobius"/>
    </source>
</evidence>
<dbReference type="GeneID" id="36541684"/>
<feature type="transmembrane region" description="Helical" evidence="1">
    <location>
        <begin position="304"/>
        <end position="324"/>
    </location>
</feature>
<reference evidence="2" key="1">
    <citation type="submission" date="2016-12" db="EMBL/GenBank/DDBJ databases">
        <title>The genomes of Aspergillus section Nigri reveals drivers in fungal speciation.</title>
        <authorList>
            <consortium name="DOE Joint Genome Institute"/>
            <person name="Vesth T.C."/>
            <person name="Nybo J."/>
            <person name="Theobald S."/>
            <person name="Brandl J."/>
            <person name="Frisvad J.C."/>
            <person name="Nielsen K.F."/>
            <person name="Lyhne E.K."/>
            <person name="Kogle M.E."/>
            <person name="Kuo A."/>
            <person name="Riley R."/>
            <person name="Clum A."/>
            <person name="Nolan M."/>
            <person name="Lipzen A."/>
            <person name="Salamov A."/>
            <person name="Henrissat B."/>
            <person name="Wiebenga A."/>
            <person name="De vries R.P."/>
            <person name="Grigoriev I.V."/>
            <person name="Mortensen U.H."/>
            <person name="Andersen M.R."/>
            <person name="Baker S.E."/>
        </authorList>
    </citation>
    <scope>NUCLEOTIDE SEQUENCE</scope>
    <source>
        <strain evidence="2">IBT 28561</strain>
    </source>
</reference>
<dbReference type="AlphaFoldDB" id="A0A2I1D932"/>
<protein>
    <recommendedName>
        <fullName evidence="4">AtmA protein</fullName>
    </recommendedName>
</protein>
<feature type="transmembrane region" description="Helical" evidence="1">
    <location>
        <begin position="200"/>
        <end position="219"/>
    </location>
</feature>
<dbReference type="OrthoDB" id="72269at2759"/>
<accession>A0A2I1D932</accession>
<keyword evidence="1" id="KW-1133">Transmembrane helix</keyword>
<evidence type="ECO:0000313" key="2">
    <source>
        <dbReference type="EMBL" id="PKY06391.1"/>
    </source>
</evidence>
<organism evidence="2 3">
    <name type="scientific">Aspergillus campestris (strain IBT 28561)</name>
    <dbReference type="NCBI Taxonomy" id="1392248"/>
    <lineage>
        <taxon>Eukaryota</taxon>
        <taxon>Fungi</taxon>
        <taxon>Dikarya</taxon>
        <taxon>Ascomycota</taxon>
        <taxon>Pezizomycotina</taxon>
        <taxon>Eurotiomycetes</taxon>
        <taxon>Eurotiomycetidae</taxon>
        <taxon>Eurotiales</taxon>
        <taxon>Aspergillaceae</taxon>
        <taxon>Aspergillus</taxon>
        <taxon>Aspergillus subgen. Circumdati</taxon>
    </lineage>
</organism>
<comment type="caution">
    <text evidence="2">The sequence shown here is derived from an EMBL/GenBank/DDBJ whole genome shotgun (WGS) entry which is preliminary data.</text>
</comment>
<evidence type="ECO:0008006" key="4">
    <source>
        <dbReference type="Google" id="ProtNLM"/>
    </source>
</evidence>